<dbReference type="Proteomes" id="UP000799438">
    <property type="component" value="Unassembled WGS sequence"/>
</dbReference>
<feature type="non-terminal residue" evidence="2">
    <location>
        <position position="194"/>
    </location>
</feature>
<dbReference type="GeneID" id="54298335"/>
<gene>
    <name evidence="2" type="ORF">K452DRAFT_289507</name>
</gene>
<evidence type="ECO:0000313" key="3">
    <source>
        <dbReference type="Proteomes" id="UP000799438"/>
    </source>
</evidence>
<feature type="region of interest" description="Disordered" evidence="1">
    <location>
        <begin position="90"/>
        <end position="124"/>
    </location>
</feature>
<dbReference type="EMBL" id="ML995492">
    <property type="protein sequence ID" value="KAF2139494.1"/>
    <property type="molecule type" value="Genomic_DNA"/>
</dbReference>
<feature type="compositionally biased region" description="Pro residues" evidence="1">
    <location>
        <begin position="44"/>
        <end position="58"/>
    </location>
</feature>
<protein>
    <submittedName>
        <fullName evidence="2">Uncharacterized protein</fullName>
    </submittedName>
</protein>
<organism evidence="2 3">
    <name type="scientific">Aplosporella prunicola CBS 121167</name>
    <dbReference type="NCBI Taxonomy" id="1176127"/>
    <lineage>
        <taxon>Eukaryota</taxon>
        <taxon>Fungi</taxon>
        <taxon>Dikarya</taxon>
        <taxon>Ascomycota</taxon>
        <taxon>Pezizomycotina</taxon>
        <taxon>Dothideomycetes</taxon>
        <taxon>Dothideomycetes incertae sedis</taxon>
        <taxon>Botryosphaeriales</taxon>
        <taxon>Aplosporellaceae</taxon>
        <taxon>Aplosporella</taxon>
    </lineage>
</organism>
<feature type="compositionally biased region" description="Basic residues" evidence="1">
    <location>
        <begin position="22"/>
        <end position="43"/>
    </location>
</feature>
<accession>A0A6A6B8I6</accession>
<dbReference type="AlphaFoldDB" id="A0A6A6B8I6"/>
<evidence type="ECO:0000256" key="1">
    <source>
        <dbReference type="SAM" id="MobiDB-lite"/>
    </source>
</evidence>
<reference evidence="2" key="1">
    <citation type="journal article" date="2020" name="Stud. Mycol.">
        <title>101 Dothideomycetes genomes: a test case for predicting lifestyles and emergence of pathogens.</title>
        <authorList>
            <person name="Haridas S."/>
            <person name="Albert R."/>
            <person name="Binder M."/>
            <person name="Bloem J."/>
            <person name="Labutti K."/>
            <person name="Salamov A."/>
            <person name="Andreopoulos B."/>
            <person name="Baker S."/>
            <person name="Barry K."/>
            <person name="Bills G."/>
            <person name="Bluhm B."/>
            <person name="Cannon C."/>
            <person name="Castanera R."/>
            <person name="Culley D."/>
            <person name="Daum C."/>
            <person name="Ezra D."/>
            <person name="Gonzalez J."/>
            <person name="Henrissat B."/>
            <person name="Kuo A."/>
            <person name="Liang C."/>
            <person name="Lipzen A."/>
            <person name="Lutzoni F."/>
            <person name="Magnuson J."/>
            <person name="Mondo S."/>
            <person name="Nolan M."/>
            <person name="Ohm R."/>
            <person name="Pangilinan J."/>
            <person name="Park H.-J."/>
            <person name="Ramirez L."/>
            <person name="Alfaro M."/>
            <person name="Sun H."/>
            <person name="Tritt A."/>
            <person name="Yoshinaga Y."/>
            <person name="Zwiers L.-H."/>
            <person name="Turgeon B."/>
            <person name="Goodwin S."/>
            <person name="Spatafora J."/>
            <person name="Crous P."/>
            <person name="Grigoriev I."/>
        </authorList>
    </citation>
    <scope>NUCLEOTIDE SEQUENCE</scope>
    <source>
        <strain evidence="2">CBS 121167</strain>
    </source>
</reference>
<evidence type="ECO:0000313" key="2">
    <source>
        <dbReference type="EMBL" id="KAF2139494.1"/>
    </source>
</evidence>
<sequence>MHCVLARELATPFPHPLTPNRKSPRPKTKTPHPRGHPRTHPPHRPPTPALPPVPPIPTPSRTYYGFPAKTTNRAGSLCSSQPATCDLRLATSNPAVPGANQRPPKSAQHSLTPPSLRGSAPAPAPAHHSVVLACAPSRNAPETPSLAVVRACDPPANAKASCLVPCLLPPASCDTANGARGVIAACGPPLAAVV</sequence>
<keyword evidence="3" id="KW-1185">Reference proteome</keyword>
<feature type="region of interest" description="Disordered" evidence="1">
    <location>
        <begin position="8"/>
        <end position="68"/>
    </location>
</feature>
<name>A0A6A6B8I6_9PEZI</name>
<dbReference type="RefSeq" id="XP_033395207.1">
    <property type="nucleotide sequence ID" value="XM_033540839.1"/>
</dbReference>
<proteinExistence type="predicted"/>